<dbReference type="EMBL" id="CP039348">
    <property type="protein sequence ID" value="QCD89276.1"/>
    <property type="molecule type" value="Genomic_DNA"/>
</dbReference>
<organism evidence="1 2">
    <name type="scientific">Vigna unguiculata</name>
    <name type="common">Cowpea</name>
    <dbReference type="NCBI Taxonomy" id="3917"/>
    <lineage>
        <taxon>Eukaryota</taxon>
        <taxon>Viridiplantae</taxon>
        <taxon>Streptophyta</taxon>
        <taxon>Embryophyta</taxon>
        <taxon>Tracheophyta</taxon>
        <taxon>Spermatophyta</taxon>
        <taxon>Magnoliopsida</taxon>
        <taxon>eudicotyledons</taxon>
        <taxon>Gunneridae</taxon>
        <taxon>Pentapetalae</taxon>
        <taxon>rosids</taxon>
        <taxon>fabids</taxon>
        <taxon>Fabales</taxon>
        <taxon>Fabaceae</taxon>
        <taxon>Papilionoideae</taxon>
        <taxon>50 kb inversion clade</taxon>
        <taxon>NPAAA clade</taxon>
        <taxon>indigoferoid/millettioid clade</taxon>
        <taxon>Phaseoleae</taxon>
        <taxon>Vigna</taxon>
    </lineage>
</organism>
<reference evidence="1 2" key="1">
    <citation type="submission" date="2019-04" db="EMBL/GenBank/DDBJ databases">
        <title>An improved genome assembly and genetic linkage map for asparagus bean, Vigna unguiculata ssp. sesquipedialis.</title>
        <authorList>
            <person name="Xia Q."/>
            <person name="Zhang R."/>
            <person name="Dong Y."/>
        </authorList>
    </citation>
    <scope>NUCLEOTIDE SEQUENCE [LARGE SCALE GENOMIC DNA]</scope>
    <source>
        <tissue evidence="1">Leaf</tissue>
    </source>
</reference>
<evidence type="ECO:0000313" key="2">
    <source>
        <dbReference type="Proteomes" id="UP000501690"/>
    </source>
</evidence>
<dbReference type="Proteomes" id="UP000501690">
    <property type="component" value="Linkage Group LG4"/>
</dbReference>
<proteinExistence type="predicted"/>
<name>A0A4D6LLZ8_VIGUN</name>
<dbReference type="AlphaFoldDB" id="A0A4D6LLZ8"/>
<accession>A0A4D6LLZ8</accession>
<gene>
    <name evidence="1" type="ORF">DEO72_LG4g220</name>
</gene>
<protein>
    <submittedName>
        <fullName evidence="1">Uncharacterized protein</fullName>
    </submittedName>
</protein>
<sequence>MSLREWLAHWRRKNGKKPLATLSVNGDETAETDWVTTAKGSVRWSLRDPIAVAGAAVVSCRDHDAFLSCKRKRSWVVEALTSTSTPTLVDFAGEPITRWCDEGARVADSARTRSA</sequence>
<evidence type="ECO:0000313" key="1">
    <source>
        <dbReference type="EMBL" id="QCD89276.1"/>
    </source>
</evidence>
<keyword evidence="2" id="KW-1185">Reference proteome</keyword>